<protein>
    <submittedName>
        <fullName evidence="1">Uncharacterized protein</fullName>
    </submittedName>
</protein>
<proteinExistence type="predicted"/>
<keyword evidence="2" id="KW-1185">Reference proteome</keyword>
<name>A0ABU4N8P8_9ACTN</name>
<dbReference type="RefSeq" id="WP_159015062.1">
    <property type="nucleotide sequence ID" value="NZ_JARAYT010000007.1"/>
</dbReference>
<accession>A0ABU4N8P8</accession>
<dbReference type="EMBL" id="JARAYU010000002">
    <property type="protein sequence ID" value="MDX3699438.1"/>
    <property type="molecule type" value="Genomic_DNA"/>
</dbReference>
<dbReference type="Proteomes" id="UP001271274">
    <property type="component" value="Unassembled WGS sequence"/>
</dbReference>
<gene>
    <name evidence="1" type="ORF">PV662_06625</name>
</gene>
<reference evidence="1 2" key="1">
    <citation type="journal article" date="2023" name="Microb. Genom.">
        <title>Mesoterricola silvestris gen. nov., sp. nov., Mesoterricola sediminis sp. nov., Geothrix oryzae sp. nov., Geothrix edaphica sp. nov., Geothrix rubra sp. nov., and Geothrix limicola sp. nov., six novel members of Acidobacteriota isolated from soils.</title>
        <authorList>
            <person name="Weisberg A.J."/>
            <person name="Pearce E."/>
            <person name="Kramer C.G."/>
            <person name="Chang J.H."/>
            <person name="Clarke C.R."/>
        </authorList>
    </citation>
    <scope>NUCLEOTIDE SEQUENCE [LARGE SCALE GENOMIC DNA]</scope>
    <source>
        <strain evidence="1 2">ID09-01A</strain>
    </source>
</reference>
<organism evidence="1 2">
    <name type="scientific">Streptomyces europaeiscabiei</name>
    <dbReference type="NCBI Taxonomy" id="146819"/>
    <lineage>
        <taxon>Bacteria</taxon>
        <taxon>Bacillati</taxon>
        <taxon>Actinomycetota</taxon>
        <taxon>Actinomycetes</taxon>
        <taxon>Kitasatosporales</taxon>
        <taxon>Streptomycetaceae</taxon>
        <taxon>Streptomyces</taxon>
    </lineage>
</organism>
<evidence type="ECO:0000313" key="1">
    <source>
        <dbReference type="EMBL" id="MDX3699438.1"/>
    </source>
</evidence>
<evidence type="ECO:0000313" key="2">
    <source>
        <dbReference type="Proteomes" id="UP001271274"/>
    </source>
</evidence>
<comment type="caution">
    <text evidence="1">The sequence shown here is derived from an EMBL/GenBank/DDBJ whole genome shotgun (WGS) entry which is preliminary data.</text>
</comment>
<sequence>MTMITLIRRISERPWSIPLTRPCSGISLYDVVGFTAEEVVGVLALGCMTSLMMITPARSAVAGQQRLEEGEVGGVVQGREQVDLAAVGHGRSAKALAVDCRAAQLALGSVRAVGEPAADR</sequence>